<accession>A0A2N9FNE8</accession>
<dbReference type="AlphaFoldDB" id="A0A2N9FNE8"/>
<dbReference type="PANTHER" id="PTHR32108:SF9">
    <property type="entry name" value="REVERSE TRANSCRIPTASE RNASE H-LIKE DOMAIN-CONTAINING PROTEIN"/>
    <property type="match status" value="1"/>
</dbReference>
<evidence type="ECO:0000313" key="1">
    <source>
        <dbReference type="EMBL" id="SPC88469.1"/>
    </source>
</evidence>
<name>A0A2N9FNE8_FAGSY</name>
<sequence length="275" mass="30293">MPAHISVLALLLASKVHKKALVKVLNMAHVPEDISGPSFENMVTVILATNQLSFSDDELPPEGRGHVKVVHITVKAREKIVDKVLIDNRSALNMCPMATLDKLGIDQSSVRPSNMIIRAFDRTRREVYREINLSVEIGLQAITSAFNDSQGSNSQAKDVGSGNDGGKGIYQSWFLVGSKAWKLEPGDVRTSGFKREQRWLKGGRMPEKKMAIPHIRTTFPASATVIHSKEAMQPEDVEEDELILLFAEDLGINVSTNEEITPPIRLYQPGEVAGS</sequence>
<organism evidence="1">
    <name type="scientific">Fagus sylvatica</name>
    <name type="common">Beechnut</name>
    <dbReference type="NCBI Taxonomy" id="28930"/>
    <lineage>
        <taxon>Eukaryota</taxon>
        <taxon>Viridiplantae</taxon>
        <taxon>Streptophyta</taxon>
        <taxon>Embryophyta</taxon>
        <taxon>Tracheophyta</taxon>
        <taxon>Spermatophyta</taxon>
        <taxon>Magnoliopsida</taxon>
        <taxon>eudicotyledons</taxon>
        <taxon>Gunneridae</taxon>
        <taxon>Pentapetalae</taxon>
        <taxon>rosids</taxon>
        <taxon>fabids</taxon>
        <taxon>Fagales</taxon>
        <taxon>Fagaceae</taxon>
        <taxon>Fagus</taxon>
    </lineage>
</organism>
<reference evidence="1" key="1">
    <citation type="submission" date="2018-02" db="EMBL/GenBank/DDBJ databases">
        <authorList>
            <person name="Cohen D.B."/>
            <person name="Kent A.D."/>
        </authorList>
    </citation>
    <scope>NUCLEOTIDE SEQUENCE</scope>
</reference>
<proteinExistence type="predicted"/>
<gene>
    <name evidence="1" type="ORF">FSB_LOCUS16351</name>
</gene>
<dbReference type="PANTHER" id="PTHR32108">
    <property type="entry name" value="DNA-DIRECTED RNA POLYMERASE SUBUNIT ALPHA"/>
    <property type="match status" value="1"/>
</dbReference>
<dbReference type="EMBL" id="OIVN01001000">
    <property type="protein sequence ID" value="SPC88469.1"/>
    <property type="molecule type" value="Genomic_DNA"/>
</dbReference>
<protein>
    <submittedName>
        <fullName evidence="1">Uncharacterized protein</fullName>
    </submittedName>
</protein>